<comment type="caution">
    <text evidence="1">The sequence shown here is derived from an EMBL/GenBank/DDBJ whole genome shotgun (WGS) entry which is preliminary data.</text>
</comment>
<reference evidence="1" key="2">
    <citation type="submission" date="2020-11" db="EMBL/GenBank/DDBJ databases">
        <authorList>
            <person name="McCartney M.A."/>
            <person name="Auch B."/>
            <person name="Kono T."/>
            <person name="Mallez S."/>
            <person name="Becker A."/>
            <person name="Gohl D.M."/>
            <person name="Silverstein K.A.T."/>
            <person name="Koren S."/>
            <person name="Bechman K.B."/>
            <person name="Herman A."/>
            <person name="Abrahante J.E."/>
            <person name="Garbe J."/>
        </authorList>
    </citation>
    <scope>NUCLEOTIDE SEQUENCE</scope>
    <source>
        <strain evidence="1">Duluth1</strain>
        <tissue evidence="1">Whole animal</tissue>
    </source>
</reference>
<proteinExistence type="predicted"/>
<accession>A0A9D4QHY9</accession>
<gene>
    <name evidence="1" type="ORF">DPMN_105971</name>
</gene>
<organism evidence="1 2">
    <name type="scientific">Dreissena polymorpha</name>
    <name type="common">Zebra mussel</name>
    <name type="synonym">Mytilus polymorpha</name>
    <dbReference type="NCBI Taxonomy" id="45954"/>
    <lineage>
        <taxon>Eukaryota</taxon>
        <taxon>Metazoa</taxon>
        <taxon>Spiralia</taxon>
        <taxon>Lophotrochozoa</taxon>
        <taxon>Mollusca</taxon>
        <taxon>Bivalvia</taxon>
        <taxon>Autobranchia</taxon>
        <taxon>Heteroconchia</taxon>
        <taxon>Euheterodonta</taxon>
        <taxon>Imparidentia</taxon>
        <taxon>Neoheterodontei</taxon>
        <taxon>Myida</taxon>
        <taxon>Dreissenoidea</taxon>
        <taxon>Dreissenidae</taxon>
        <taxon>Dreissena</taxon>
    </lineage>
</organism>
<reference evidence="1" key="1">
    <citation type="journal article" date="2019" name="bioRxiv">
        <title>The Genome of the Zebra Mussel, Dreissena polymorpha: A Resource for Invasive Species Research.</title>
        <authorList>
            <person name="McCartney M.A."/>
            <person name="Auch B."/>
            <person name="Kono T."/>
            <person name="Mallez S."/>
            <person name="Zhang Y."/>
            <person name="Obille A."/>
            <person name="Becker A."/>
            <person name="Abrahante J.E."/>
            <person name="Garbe J."/>
            <person name="Badalamenti J.P."/>
            <person name="Herman A."/>
            <person name="Mangelson H."/>
            <person name="Liachko I."/>
            <person name="Sullivan S."/>
            <person name="Sone E.D."/>
            <person name="Koren S."/>
            <person name="Silverstein K.A.T."/>
            <person name="Beckman K.B."/>
            <person name="Gohl D.M."/>
        </authorList>
    </citation>
    <scope>NUCLEOTIDE SEQUENCE</scope>
    <source>
        <strain evidence="1">Duluth1</strain>
        <tissue evidence="1">Whole animal</tissue>
    </source>
</reference>
<evidence type="ECO:0000313" key="1">
    <source>
        <dbReference type="EMBL" id="KAH3832678.1"/>
    </source>
</evidence>
<dbReference type="Proteomes" id="UP000828390">
    <property type="component" value="Unassembled WGS sequence"/>
</dbReference>
<evidence type="ECO:0000313" key="2">
    <source>
        <dbReference type="Proteomes" id="UP000828390"/>
    </source>
</evidence>
<dbReference type="EMBL" id="JAIWYP010000004">
    <property type="protein sequence ID" value="KAH3832678.1"/>
    <property type="molecule type" value="Genomic_DNA"/>
</dbReference>
<dbReference type="AlphaFoldDB" id="A0A9D4QHY9"/>
<keyword evidence="2" id="KW-1185">Reference proteome</keyword>
<protein>
    <submittedName>
        <fullName evidence="1">Uncharacterized protein</fullName>
    </submittedName>
</protein>
<sequence length="134" mass="15118">MRFRAQHKTTKALIGRSVDGTSFDVIVSLAFGDERVNKEWISSRGRYVVDLAAEEERPVVLVDEDRVLLLAAEEERPVVLVDEERVLRLAAEEERPVVLDDEERVLVLAAEEELPVVLVDVERVLLLAADESAR</sequence>
<name>A0A9D4QHY9_DREPO</name>